<feature type="chain" id="PRO_5007591505" description="Abaecin" evidence="1">
    <location>
        <begin position="20"/>
        <end position="54"/>
    </location>
</feature>
<gene>
    <name evidence="2" type="ORF">ALC60_08333</name>
</gene>
<name>A0A151WX60_9HYME</name>
<accession>A0A151WX60</accession>
<proteinExistence type="predicted"/>
<reference evidence="2 3" key="1">
    <citation type="submission" date="2015-09" db="EMBL/GenBank/DDBJ databases">
        <title>Trachymyrmex zeteki WGS genome.</title>
        <authorList>
            <person name="Nygaard S."/>
            <person name="Hu H."/>
            <person name="Boomsma J."/>
            <person name="Zhang G."/>
        </authorList>
    </citation>
    <scope>NUCLEOTIDE SEQUENCE [LARGE SCALE GENOMIC DNA]</scope>
    <source>
        <strain evidence="2">Tzet28-1</strain>
        <tissue evidence="2">Whole body</tissue>
    </source>
</reference>
<evidence type="ECO:0000313" key="2">
    <source>
        <dbReference type="EMBL" id="KYQ52473.1"/>
    </source>
</evidence>
<organism evidence="2 3">
    <name type="scientific">Mycetomoellerius zeteki</name>
    <dbReference type="NCBI Taxonomy" id="64791"/>
    <lineage>
        <taxon>Eukaryota</taxon>
        <taxon>Metazoa</taxon>
        <taxon>Ecdysozoa</taxon>
        <taxon>Arthropoda</taxon>
        <taxon>Hexapoda</taxon>
        <taxon>Insecta</taxon>
        <taxon>Pterygota</taxon>
        <taxon>Neoptera</taxon>
        <taxon>Endopterygota</taxon>
        <taxon>Hymenoptera</taxon>
        <taxon>Apocrita</taxon>
        <taxon>Aculeata</taxon>
        <taxon>Formicoidea</taxon>
        <taxon>Formicidae</taxon>
        <taxon>Myrmicinae</taxon>
        <taxon>Mycetomoellerius</taxon>
    </lineage>
</organism>
<dbReference type="KEGG" id="mzt:108725139"/>
<dbReference type="EMBL" id="KQ982668">
    <property type="protein sequence ID" value="KYQ52473.1"/>
    <property type="molecule type" value="Genomic_DNA"/>
</dbReference>
<dbReference type="AlphaFoldDB" id="A0A151WX60"/>
<evidence type="ECO:0000256" key="1">
    <source>
        <dbReference type="SAM" id="SignalP"/>
    </source>
</evidence>
<feature type="signal peptide" evidence="1">
    <location>
        <begin position="1"/>
        <end position="19"/>
    </location>
</feature>
<evidence type="ECO:0008006" key="4">
    <source>
        <dbReference type="Google" id="ProtNLM"/>
    </source>
</evidence>
<dbReference type="OrthoDB" id="7521899at2759"/>
<protein>
    <recommendedName>
        <fullName evidence="4">Abaecin</fullName>
    </recommendedName>
</protein>
<keyword evidence="1" id="KW-0732">Signal</keyword>
<keyword evidence="3" id="KW-1185">Reference proteome</keyword>
<dbReference type="Proteomes" id="UP000075809">
    <property type="component" value="Unassembled WGS sequence"/>
</dbReference>
<evidence type="ECO:0000313" key="3">
    <source>
        <dbReference type="Proteomes" id="UP000075809"/>
    </source>
</evidence>
<sequence length="54" mass="6187">MRFTMYIVMLLVAICALFADTHTLLTHRIRLPNGPGYGPFNPHQPWPIPWPNNG</sequence>